<dbReference type="RefSeq" id="WP_067641703.1">
    <property type="nucleotide sequence ID" value="NZ_JAAXOM010000010.1"/>
</dbReference>
<organism evidence="1 2">
    <name type="scientific">Nocardia coubleae</name>
    <dbReference type="NCBI Taxonomy" id="356147"/>
    <lineage>
        <taxon>Bacteria</taxon>
        <taxon>Bacillati</taxon>
        <taxon>Actinomycetota</taxon>
        <taxon>Actinomycetes</taxon>
        <taxon>Mycobacteriales</taxon>
        <taxon>Nocardiaceae</taxon>
        <taxon>Nocardia</taxon>
    </lineage>
</organism>
<dbReference type="AlphaFoldDB" id="A0A846WGB2"/>
<evidence type="ECO:0000313" key="2">
    <source>
        <dbReference type="Proteomes" id="UP000572007"/>
    </source>
</evidence>
<protein>
    <recommendedName>
        <fullName evidence="3">Excreted virulence factor EspC (Type VII ESX diderm)</fullName>
    </recommendedName>
</protein>
<comment type="caution">
    <text evidence="1">The sequence shown here is derived from an EMBL/GenBank/DDBJ whole genome shotgun (WGS) entry which is preliminary data.</text>
</comment>
<dbReference type="EMBL" id="JAAXOM010000010">
    <property type="protein sequence ID" value="NKX91228.1"/>
    <property type="molecule type" value="Genomic_DNA"/>
</dbReference>
<evidence type="ECO:0000313" key="1">
    <source>
        <dbReference type="EMBL" id="NKX91228.1"/>
    </source>
</evidence>
<gene>
    <name evidence="1" type="ORF">HGA10_28485</name>
</gene>
<keyword evidence="2" id="KW-1185">Reference proteome</keyword>
<dbReference type="GO" id="GO:0009306">
    <property type="term" value="P:protein secretion"/>
    <property type="evidence" value="ECO:0007669"/>
    <property type="project" value="InterPro"/>
</dbReference>
<sequence>MSLDFDPTTAQEFVAVTRTQVVGDLAAATHATTAAAAAVPGLGLIGAEFRTQLIAALVDHAAHLEGCANAVTDQAGHVETCRTSFASHDQQLAANLSTISEGQ</sequence>
<dbReference type="Pfam" id="PF10824">
    <property type="entry name" value="T7SS_ESX_EspC"/>
    <property type="match status" value="1"/>
</dbReference>
<proteinExistence type="predicted"/>
<dbReference type="InterPro" id="IPR022536">
    <property type="entry name" value="EspC"/>
</dbReference>
<evidence type="ECO:0008006" key="3">
    <source>
        <dbReference type="Google" id="ProtNLM"/>
    </source>
</evidence>
<accession>A0A846WGB2</accession>
<name>A0A846WGB2_9NOCA</name>
<dbReference type="Proteomes" id="UP000572007">
    <property type="component" value="Unassembled WGS sequence"/>
</dbReference>
<reference evidence="1 2" key="1">
    <citation type="submission" date="2020-04" db="EMBL/GenBank/DDBJ databases">
        <title>MicrobeNet Type strains.</title>
        <authorList>
            <person name="Nicholson A.C."/>
        </authorList>
    </citation>
    <scope>NUCLEOTIDE SEQUENCE [LARGE SCALE GENOMIC DNA]</scope>
    <source>
        <strain evidence="1 2">DSM 44960</strain>
    </source>
</reference>